<dbReference type="GO" id="GO:0016020">
    <property type="term" value="C:membrane"/>
    <property type="evidence" value="ECO:0007669"/>
    <property type="project" value="UniProtKB-SubCell"/>
</dbReference>
<keyword evidence="3" id="KW-1003">Cell membrane</keyword>
<feature type="transmembrane region" description="Helical" evidence="7">
    <location>
        <begin position="126"/>
        <end position="145"/>
    </location>
</feature>
<comment type="caution">
    <text evidence="8">The sequence shown here is derived from an EMBL/GenBank/DDBJ whole genome shotgun (WGS) entry which is preliminary data.</text>
</comment>
<organism evidence="8 9">
    <name type="scientific">Halospeciosus flavus</name>
    <dbReference type="NCBI Taxonomy" id="3032283"/>
    <lineage>
        <taxon>Archaea</taxon>
        <taxon>Methanobacteriati</taxon>
        <taxon>Methanobacteriota</taxon>
        <taxon>Stenosarchaea group</taxon>
        <taxon>Halobacteria</taxon>
        <taxon>Halobacteriales</taxon>
        <taxon>Halobacteriaceae</taxon>
        <taxon>Halospeciosus</taxon>
    </lineage>
</organism>
<feature type="transmembrane region" description="Helical" evidence="7">
    <location>
        <begin position="255"/>
        <end position="276"/>
    </location>
</feature>
<name>A0ABD5Z8X1_9EURY</name>
<feature type="transmembrane region" description="Helical" evidence="7">
    <location>
        <begin position="96"/>
        <end position="120"/>
    </location>
</feature>
<feature type="transmembrane region" description="Helical" evidence="7">
    <location>
        <begin position="157"/>
        <end position="178"/>
    </location>
</feature>
<evidence type="ECO:0000256" key="3">
    <source>
        <dbReference type="ARBA" id="ARBA00022475"/>
    </source>
</evidence>
<gene>
    <name evidence="8" type="ORF">ACFQJ9_19930</name>
</gene>
<dbReference type="PANTHER" id="PTHR36838:SF1">
    <property type="entry name" value="SLR1864 PROTEIN"/>
    <property type="match status" value="1"/>
</dbReference>
<dbReference type="RefSeq" id="WP_279528388.1">
    <property type="nucleotide sequence ID" value="NZ_CP122312.1"/>
</dbReference>
<protein>
    <submittedName>
        <fullName evidence="8">AEC family transporter</fullName>
    </submittedName>
</protein>
<evidence type="ECO:0000256" key="1">
    <source>
        <dbReference type="ARBA" id="ARBA00004141"/>
    </source>
</evidence>
<feature type="transmembrane region" description="Helical" evidence="7">
    <location>
        <begin position="288"/>
        <end position="311"/>
    </location>
</feature>
<feature type="transmembrane region" description="Helical" evidence="7">
    <location>
        <begin position="6"/>
        <end position="25"/>
    </location>
</feature>
<keyword evidence="2" id="KW-0813">Transport</keyword>
<evidence type="ECO:0000256" key="5">
    <source>
        <dbReference type="ARBA" id="ARBA00022989"/>
    </source>
</evidence>
<feature type="transmembrane region" description="Helical" evidence="7">
    <location>
        <begin position="32"/>
        <end position="53"/>
    </location>
</feature>
<dbReference type="PANTHER" id="PTHR36838">
    <property type="entry name" value="AUXIN EFFLUX CARRIER FAMILY PROTEIN"/>
    <property type="match status" value="1"/>
</dbReference>
<keyword evidence="5 7" id="KW-1133">Transmembrane helix</keyword>
<keyword evidence="6 7" id="KW-0472">Membrane</keyword>
<feature type="transmembrane region" description="Helical" evidence="7">
    <location>
        <begin position="65"/>
        <end position="84"/>
    </location>
</feature>
<comment type="subcellular location">
    <subcellularLocation>
        <location evidence="1">Membrane</location>
        <topology evidence="1">Multi-pass membrane protein</topology>
    </subcellularLocation>
</comment>
<evidence type="ECO:0000256" key="2">
    <source>
        <dbReference type="ARBA" id="ARBA00022448"/>
    </source>
</evidence>
<dbReference type="Pfam" id="PF03547">
    <property type="entry name" value="Mem_trans"/>
    <property type="match status" value="2"/>
</dbReference>
<keyword evidence="9" id="KW-1185">Reference proteome</keyword>
<evidence type="ECO:0000313" key="9">
    <source>
        <dbReference type="Proteomes" id="UP001596447"/>
    </source>
</evidence>
<dbReference type="Proteomes" id="UP001596447">
    <property type="component" value="Unassembled WGS sequence"/>
</dbReference>
<accession>A0ABD5Z8X1</accession>
<keyword evidence="4 7" id="KW-0812">Transmembrane</keyword>
<feature type="transmembrane region" description="Helical" evidence="7">
    <location>
        <begin position="231"/>
        <end position="249"/>
    </location>
</feature>
<sequence>MSLTSILFTAVLPVIAIGAVGFVLGRVKDIEVGPLNVVTVYVLIPALIFYSLATTTLGGGTIARVIGGTFLLFGGLAGISEVVGRVLDQDSELRGAFVLASTFPNSGNLGIPLCAFVFGAVGRNTAVLFLVGQSVVSYTFGAYVASRSGGSAGLSGVKEILGVPLIYAVAAAGLLRWADLVPATGSAVMEVIELTGNASIPVMLLMLGIELSDVNATAAMRHVAAANVTKLVVSPLVAIGIVLAIGLTNSIPGKVFVLEAATPAAVTALVLILEFGGEGSGDISTSEFVSATVFTSTLLSIPVLTVLIAILQSGFLV</sequence>
<evidence type="ECO:0000256" key="7">
    <source>
        <dbReference type="SAM" id="Phobius"/>
    </source>
</evidence>
<dbReference type="InterPro" id="IPR004776">
    <property type="entry name" value="Mem_transp_PIN-like"/>
</dbReference>
<evidence type="ECO:0000256" key="4">
    <source>
        <dbReference type="ARBA" id="ARBA00022692"/>
    </source>
</evidence>
<dbReference type="AlphaFoldDB" id="A0ABD5Z8X1"/>
<evidence type="ECO:0000256" key="6">
    <source>
        <dbReference type="ARBA" id="ARBA00023136"/>
    </source>
</evidence>
<evidence type="ECO:0000313" key="8">
    <source>
        <dbReference type="EMBL" id="MFC7201650.1"/>
    </source>
</evidence>
<proteinExistence type="predicted"/>
<reference evidence="8 9" key="1">
    <citation type="journal article" date="2019" name="Int. J. Syst. Evol. Microbiol.">
        <title>The Global Catalogue of Microorganisms (GCM) 10K type strain sequencing project: providing services to taxonomists for standard genome sequencing and annotation.</title>
        <authorList>
            <consortium name="The Broad Institute Genomics Platform"/>
            <consortium name="The Broad Institute Genome Sequencing Center for Infectious Disease"/>
            <person name="Wu L."/>
            <person name="Ma J."/>
        </authorList>
    </citation>
    <scope>NUCLEOTIDE SEQUENCE [LARGE SCALE GENOMIC DNA]</scope>
    <source>
        <strain evidence="8 9">XZGYJ-43</strain>
    </source>
</reference>
<dbReference type="EMBL" id="JBHTAR010000011">
    <property type="protein sequence ID" value="MFC7201650.1"/>
    <property type="molecule type" value="Genomic_DNA"/>
</dbReference>